<keyword evidence="4" id="KW-1185">Reference proteome</keyword>
<dbReference type="NCBIfam" id="TIGR02607">
    <property type="entry name" value="antidote_HigA"/>
    <property type="match status" value="1"/>
</dbReference>
<organism evidence="3 4">
    <name type="scientific">Gemmatimonas phototrophica</name>
    <dbReference type="NCBI Taxonomy" id="1379270"/>
    <lineage>
        <taxon>Bacteria</taxon>
        <taxon>Pseudomonadati</taxon>
        <taxon>Gemmatimonadota</taxon>
        <taxon>Gemmatimonadia</taxon>
        <taxon>Gemmatimonadales</taxon>
        <taxon>Gemmatimonadaceae</taxon>
        <taxon>Gemmatimonas</taxon>
    </lineage>
</organism>
<dbReference type="InterPro" id="IPR001387">
    <property type="entry name" value="Cro/C1-type_HTH"/>
</dbReference>
<keyword evidence="1" id="KW-0238">DNA-binding</keyword>
<feature type="domain" description="HTH cro/C1-type" evidence="2">
    <location>
        <begin position="37"/>
        <end position="84"/>
    </location>
</feature>
<dbReference type="Gene3D" id="1.10.260.40">
    <property type="entry name" value="lambda repressor-like DNA-binding domains"/>
    <property type="match status" value="1"/>
</dbReference>
<dbReference type="CDD" id="cd00093">
    <property type="entry name" value="HTH_XRE"/>
    <property type="match status" value="1"/>
</dbReference>
<dbReference type="PANTHER" id="PTHR36924:SF1">
    <property type="entry name" value="ANTITOXIN HIGA-1"/>
    <property type="match status" value="1"/>
</dbReference>
<evidence type="ECO:0000313" key="4">
    <source>
        <dbReference type="Proteomes" id="UP000076404"/>
    </source>
</evidence>
<dbReference type="InterPro" id="IPR013430">
    <property type="entry name" value="Toxin_antidote_HigA"/>
</dbReference>
<dbReference type="AlphaFoldDB" id="A0A143BPC9"/>
<sequence>MSTKPIPTLIPRPSIEQMVEPPAHAGEVLREDFLVPLGITQTAFAARLGISLQRLNDLLCGRRGVTVDTALRLARVLGTSAQFWINLQDARELWDAVHGPNAKEIEKLEPLQHDRDGRLVASA</sequence>
<dbReference type="GO" id="GO:0003677">
    <property type="term" value="F:DNA binding"/>
    <property type="evidence" value="ECO:0007669"/>
    <property type="project" value="UniProtKB-KW"/>
</dbReference>
<gene>
    <name evidence="3" type="ORF">GEMMAAP_19420</name>
</gene>
<protein>
    <recommendedName>
        <fullName evidence="2">HTH cro/C1-type domain-containing protein</fullName>
    </recommendedName>
</protein>
<dbReference type="STRING" id="1379270.GEMMAAP_19420"/>
<accession>A0A143BPC9</accession>
<proteinExistence type="predicted"/>
<name>A0A143BPC9_9BACT</name>
<dbReference type="InterPro" id="IPR010982">
    <property type="entry name" value="Lambda_DNA-bd_dom_sf"/>
</dbReference>
<reference evidence="3 4" key="2">
    <citation type="journal article" date="2016" name="Environ. Microbiol. Rep.">
        <title>Metagenomic evidence for the presence of phototrophic Gemmatimonadetes bacteria in diverse environments.</title>
        <authorList>
            <person name="Zeng Y."/>
            <person name="Baumbach J."/>
            <person name="Barbosa E.G."/>
            <person name="Azevedo V."/>
            <person name="Zhang C."/>
            <person name="Koblizek M."/>
        </authorList>
    </citation>
    <scope>NUCLEOTIDE SEQUENCE [LARGE SCALE GENOMIC DNA]</scope>
    <source>
        <strain evidence="3 4">AP64</strain>
    </source>
</reference>
<evidence type="ECO:0000259" key="2">
    <source>
        <dbReference type="PROSITE" id="PS50943"/>
    </source>
</evidence>
<evidence type="ECO:0000256" key="1">
    <source>
        <dbReference type="ARBA" id="ARBA00023125"/>
    </source>
</evidence>
<dbReference type="KEGG" id="gph:GEMMAAP_19420"/>
<dbReference type="Pfam" id="PF01381">
    <property type="entry name" value="HTH_3"/>
    <property type="match status" value="1"/>
</dbReference>
<reference evidence="3 4" key="1">
    <citation type="journal article" date="2014" name="Proc. Natl. Acad. Sci. U.S.A.">
        <title>Functional type 2 photosynthetic reaction centers found in the rare bacterial phylum Gemmatimonadetes.</title>
        <authorList>
            <person name="Zeng Y."/>
            <person name="Feng F."/>
            <person name="Medova H."/>
            <person name="Dean J."/>
            <person name="Koblizek M."/>
        </authorList>
    </citation>
    <scope>NUCLEOTIDE SEQUENCE [LARGE SCALE GENOMIC DNA]</scope>
    <source>
        <strain evidence="3 4">AP64</strain>
    </source>
</reference>
<dbReference type="eggNOG" id="COG3093">
    <property type="taxonomic scope" value="Bacteria"/>
</dbReference>
<dbReference type="PROSITE" id="PS50943">
    <property type="entry name" value="HTH_CROC1"/>
    <property type="match status" value="1"/>
</dbReference>
<dbReference type="SMART" id="SM00530">
    <property type="entry name" value="HTH_XRE"/>
    <property type="match status" value="1"/>
</dbReference>
<dbReference type="EMBL" id="CP011454">
    <property type="protein sequence ID" value="AMW06370.1"/>
    <property type="molecule type" value="Genomic_DNA"/>
</dbReference>
<dbReference type="RefSeq" id="WP_043580048.1">
    <property type="nucleotide sequence ID" value="NZ_CP011454.1"/>
</dbReference>
<dbReference type="Proteomes" id="UP000076404">
    <property type="component" value="Chromosome"/>
</dbReference>
<dbReference type="PANTHER" id="PTHR36924">
    <property type="entry name" value="ANTITOXIN HIGA-1"/>
    <property type="match status" value="1"/>
</dbReference>
<dbReference type="SUPFAM" id="SSF47413">
    <property type="entry name" value="lambda repressor-like DNA-binding domains"/>
    <property type="match status" value="1"/>
</dbReference>
<evidence type="ECO:0000313" key="3">
    <source>
        <dbReference type="EMBL" id="AMW06370.1"/>
    </source>
</evidence>